<protein>
    <submittedName>
        <fullName evidence="1">Uncharacterized protein</fullName>
    </submittedName>
</protein>
<organism evidence="1">
    <name type="scientific">Anguilla anguilla</name>
    <name type="common">European freshwater eel</name>
    <name type="synonym">Muraena anguilla</name>
    <dbReference type="NCBI Taxonomy" id="7936"/>
    <lineage>
        <taxon>Eukaryota</taxon>
        <taxon>Metazoa</taxon>
        <taxon>Chordata</taxon>
        <taxon>Craniata</taxon>
        <taxon>Vertebrata</taxon>
        <taxon>Euteleostomi</taxon>
        <taxon>Actinopterygii</taxon>
        <taxon>Neopterygii</taxon>
        <taxon>Teleostei</taxon>
        <taxon>Anguilliformes</taxon>
        <taxon>Anguillidae</taxon>
        <taxon>Anguilla</taxon>
    </lineage>
</organism>
<dbReference type="EMBL" id="GBXM01072996">
    <property type="protein sequence ID" value="JAH35581.1"/>
    <property type="molecule type" value="Transcribed_RNA"/>
</dbReference>
<dbReference type="AlphaFoldDB" id="A0A0E9S2R6"/>
<accession>A0A0E9S2R6</accession>
<reference evidence="1" key="1">
    <citation type="submission" date="2014-11" db="EMBL/GenBank/DDBJ databases">
        <authorList>
            <person name="Amaro Gonzalez C."/>
        </authorList>
    </citation>
    <scope>NUCLEOTIDE SEQUENCE</scope>
</reference>
<reference evidence="1" key="2">
    <citation type="journal article" date="2015" name="Fish Shellfish Immunol.">
        <title>Early steps in the European eel (Anguilla anguilla)-Vibrio vulnificus interaction in the gills: Role of the RtxA13 toxin.</title>
        <authorList>
            <person name="Callol A."/>
            <person name="Pajuelo D."/>
            <person name="Ebbesson L."/>
            <person name="Teles M."/>
            <person name="MacKenzie S."/>
            <person name="Amaro C."/>
        </authorList>
    </citation>
    <scope>NUCLEOTIDE SEQUENCE</scope>
</reference>
<sequence>MRPTQSKPGRSWKLSRGYWCTFPLTSCPKSISFPRSAAKREWFLWKSGPKWKQQVKLV</sequence>
<name>A0A0E9S2R6_ANGAN</name>
<evidence type="ECO:0000313" key="1">
    <source>
        <dbReference type="EMBL" id="JAH35581.1"/>
    </source>
</evidence>
<proteinExistence type="predicted"/>